<dbReference type="AlphaFoldDB" id="A0A8I1YAV1"/>
<gene>
    <name evidence="1" type="ORF">JOH49_004922</name>
</gene>
<organism evidence="1 2">
    <name type="scientific">Bradyrhizobium elkanii</name>
    <dbReference type="NCBI Taxonomy" id="29448"/>
    <lineage>
        <taxon>Bacteria</taxon>
        <taxon>Pseudomonadati</taxon>
        <taxon>Pseudomonadota</taxon>
        <taxon>Alphaproteobacteria</taxon>
        <taxon>Hyphomicrobiales</taxon>
        <taxon>Nitrobacteraceae</taxon>
        <taxon>Bradyrhizobium</taxon>
    </lineage>
</organism>
<proteinExistence type="predicted"/>
<dbReference type="Proteomes" id="UP000673383">
    <property type="component" value="Unassembled WGS sequence"/>
</dbReference>
<protein>
    <submittedName>
        <fullName evidence="1">Uncharacterized protein</fullName>
    </submittedName>
</protein>
<name>A0A8I1YAV1_BRAEL</name>
<reference evidence="1" key="1">
    <citation type="submission" date="2021-02" db="EMBL/GenBank/DDBJ databases">
        <title>Genomic Encyclopedia of Type Strains, Phase IV (KMG-V): Genome sequencing to study the core and pangenomes of soil and plant-associated prokaryotes.</title>
        <authorList>
            <person name="Whitman W."/>
        </authorList>
    </citation>
    <scope>NUCLEOTIDE SEQUENCE</scope>
    <source>
        <strain evidence="1">USDA 406</strain>
    </source>
</reference>
<evidence type="ECO:0000313" key="2">
    <source>
        <dbReference type="Proteomes" id="UP000673383"/>
    </source>
</evidence>
<dbReference type="EMBL" id="JAFICZ010000001">
    <property type="protein sequence ID" value="MBP1295169.1"/>
    <property type="molecule type" value="Genomic_DNA"/>
</dbReference>
<comment type="caution">
    <text evidence="1">The sequence shown here is derived from an EMBL/GenBank/DDBJ whole genome shotgun (WGS) entry which is preliminary data.</text>
</comment>
<evidence type="ECO:0000313" key="1">
    <source>
        <dbReference type="EMBL" id="MBP1295169.1"/>
    </source>
</evidence>
<sequence length="75" mass="8313">MPCPGSHRNKNTKAGNGAIQTSIQCMSLNSLKISHLPGSPRHFPLQCFQCVKPQFGSLGEKMSQQRKDFQLGDIR</sequence>
<accession>A0A8I1YAV1</accession>